<dbReference type="InterPro" id="IPR027417">
    <property type="entry name" value="P-loop_NTPase"/>
</dbReference>
<feature type="domain" description="TrwC relaxase" evidence="2">
    <location>
        <begin position="38"/>
        <end position="334"/>
    </location>
</feature>
<feature type="region of interest" description="Disordered" evidence="1">
    <location>
        <begin position="801"/>
        <end position="820"/>
    </location>
</feature>
<evidence type="ECO:0000313" key="3">
    <source>
        <dbReference type="EMBL" id="QGG94102.1"/>
    </source>
</evidence>
<dbReference type="SUPFAM" id="SSF55464">
    <property type="entry name" value="Origin of replication-binding domain, RBD-like"/>
    <property type="match status" value="1"/>
</dbReference>
<dbReference type="Pfam" id="PF08751">
    <property type="entry name" value="TrwC"/>
    <property type="match status" value="1"/>
</dbReference>
<evidence type="ECO:0000313" key="4">
    <source>
        <dbReference type="Proteomes" id="UP000334019"/>
    </source>
</evidence>
<feature type="compositionally biased region" description="Basic and acidic residues" evidence="1">
    <location>
        <begin position="808"/>
        <end position="820"/>
    </location>
</feature>
<proteinExistence type="predicted"/>
<sequence length="820" mass="86764">MLHAIFAGTGSGAGTNSGTPVPFAVRVLSIAKLRVGQEAYQLSGVAQSLDDYYTGAGEAAGLWIGAGAERLGLAGEVDPDDLRAVLAGLAPGSGGLTPDGSTVRTHARRVPGFDLTFKAPKSVSVLYAVSDDPRVQGAIIEAGETAVREVVAWLEREAIRVRRGSGDVAYLNDLAARDPAAADAARIRVLPGRGVVAATFRHRTSRAGDPLLHWHTLVANLVEGPDGRWGAFVHPELYRAVRAAGELFQTVVRGELTESLGLEWRPGRHVPEIAGVPQALCDQFSKRAAEVDAWLAATGTPDDPAGRQAAVLATRRGKPEAEHERFDAAWKAEACAAGWGPEHADALIASTTERHTPGIDEVWRLPTRNPHTGAVADRAVEPEEWIAAVARTLTEHDSTFTRTDIVQAVAARIGDGATAHTVDRMTARVLASTHLVPVAGDGPSRWTTTELLEVERRFLDRAASTRHTRTAIDPHHIAGMLERLPTLGTDQEAAVRRLATSGDAISVMVGPAGTGKTFTLDAVRQVYAAAGYQIIGAAPSAKAAHELQADAHIASATIHRRLGAWTRGYDRPDAHTLLVVDEAAMAGLRDLDRLTATVVEAGGRVLLVGDHHQLPEVTAGGGFAALATDPTATVAELSVNRRQHHSWERQALAELRDDHVARAVAAYQSHGRVIVASDRPAMIDQAVDRWVAAHHAGTVPVLLAGTNQTVDALNAAVRRALIDRGVLGRAIDGSNGSLALGERLMIRGNDYRATTPAGEQTSVLNGQTGTLTGTCSDGLVLRMDHDDLEVVLTPDQFATGAVGAEPVARGDARPEQPGER</sequence>
<protein>
    <submittedName>
        <fullName evidence="3">Relaxase domain-containing protein</fullName>
    </submittedName>
</protein>
<dbReference type="EMBL" id="CP045851">
    <property type="protein sequence ID" value="QGG94102.1"/>
    <property type="molecule type" value="Genomic_DNA"/>
</dbReference>
<dbReference type="Gene3D" id="3.40.50.300">
    <property type="entry name" value="P-loop containing nucleotide triphosphate hydrolases"/>
    <property type="match status" value="1"/>
</dbReference>
<accession>A0A5Q2RGY8</accession>
<dbReference type="AlphaFoldDB" id="A0A5Q2RGY8"/>
<dbReference type="KEGG" id="atq:GH723_02720"/>
<dbReference type="InterPro" id="IPR014862">
    <property type="entry name" value="TrwC"/>
</dbReference>
<evidence type="ECO:0000256" key="1">
    <source>
        <dbReference type="SAM" id="MobiDB-lite"/>
    </source>
</evidence>
<dbReference type="Pfam" id="PF13604">
    <property type="entry name" value="AAA_30"/>
    <property type="match status" value="1"/>
</dbReference>
<gene>
    <name evidence="3" type="ORF">GH723_02720</name>
</gene>
<evidence type="ECO:0000259" key="2">
    <source>
        <dbReference type="Pfam" id="PF08751"/>
    </source>
</evidence>
<keyword evidence="4" id="KW-1185">Reference proteome</keyword>
<dbReference type="CDD" id="cd17933">
    <property type="entry name" value="DEXSc_RecD-like"/>
    <property type="match status" value="1"/>
</dbReference>
<name>A0A5Q2RGY8_9ACTN</name>
<dbReference type="Proteomes" id="UP000334019">
    <property type="component" value="Chromosome"/>
</dbReference>
<reference evidence="3 4" key="1">
    <citation type="submission" date="2019-11" db="EMBL/GenBank/DDBJ databases">
        <authorList>
            <person name="He Y."/>
        </authorList>
    </citation>
    <scope>NUCLEOTIDE SEQUENCE [LARGE SCALE GENOMIC DNA]</scope>
    <source>
        <strain evidence="3 4">SCSIO 58843</strain>
    </source>
</reference>
<organism evidence="3 4">
    <name type="scientific">Actinomarinicola tropica</name>
    <dbReference type="NCBI Taxonomy" id="2789776"/>
    <lineage>
        <taxon>Bacteria</taxon>
        <taxon>Bacillati</taxon>
        <taxon>Actinomycetota</taxon>
        <taxon>Acidimicrobiia</taxon>
        <taxon>Acidimicrobiales</taxon>
        <taxon>Iamiaceae</taxon>
        <taxon>Actinomarinicola</taxon>
    </lineage>
</organism>
<dbReference type="NCBIfam" id="NF041492">
    <property type="entry name" value="MobF"/>
    <property type="match status" value="1"/>
</dbReference>
<dbReference type="SUPFAM" id="SSF52540">
    <property type="entry name" value="P-loop containing nucleoside triphosphate hydrolases"/>
    <property type="match status" value="1"/>
</dbReference>